<evidence type="ECO:0000256" key="9">
    <source>
        <dbReference type="PROSITE-ProRule" id="PRU00192"/>
    </source>
</evidence>
<dbReference type="PANTHER" id="PTHR22834:SF20">
    <property type="entry name" value="SH3 DOMAIN-CONTAINING PROTEIN"/>
    <property type="match status" value="1"/>
</dbReference>
<keyword evidence="8" id="KW-0863">Zinc-finger</keyword>
<feature type="region of interest" description="Disordered" evidence="10">
    <location>
        <begin position="1271"/>
        <end position="1314"/>
    </location>
</feature>
<dbReference type="GO" id="GO:0035556">
    <property type="term" value="P:intracellular signal transduction"/>
    <property type="evidence" value="ECO:0007669"/>
    <property type="project" value="InterPro"/>
</dbReference>
<evidence type="ECO:0000256" key="1">
    <source>
        <dbReference type="ARBA" id="ARBA00004282"/>
    </source>
</evidence>
<dbReference type="PANTHER" id="PTHR22834">
    <property type="entry name" value="NUCLEAR FUSION PROTEIN FUS2"/>
    <property type="match status" value="1"/>
</dbReference>
<dbReference type="PROSITE" id="PS50002">
    <property type="entry name" value="SH3"/>
    <property type="match status" value="1"/>
</dbReference>
<feature type="compositionally biased region" description="Polar residues" evidence="10">
    <location>
        <begin position="157"/>
        <end position="166"/>
    </location>
</feature>
<feature type="compositionally biased region" description="Low complexity" evidence="10">
    <location>
        <begin position="912"/>
        <end position="932"/>
    </location>
</feature>
<feature type="compositionally biased region" description="Low complexity" evidence="10">
    <location>
        <begin position="143"/>
        <end position="155"/>
    </location>
</feature>
<dbReference type="InterPro" id="IPR000219">
    <property type="entry name" value="DH_dom"/>
</dbReference>
<proteinExistence type="predicted"/>
<evidence type="ECO:0000313" key="15">
    <source>
        <dbReference type="EMBL" id="TPX67470.1"/>
    </source>
</evidence>
<evidence type="ECO:0000256" key="6">
    <source>
        <dbReference type="ARBA" id="ARBA00022949"/>
    </source>
</evidence>
<dbReference type="PROSITE" id="PS00741">
    <property type="entry name" value="DH_1"/>
    <property type="match status" value="1"/>
</dbReference>
<dbReference type="Gene3D" id="2.30.30.40">
    <property type="entry name" value="SH3 Domains"/>
    <property type="match status" value="1"/>
</dbReference>
<dbReference type="SUPFAM" id="SSF48065">
    <property type="entry name" value="DBL homology domain (DH-domain)"/>
    <property type="match status" value="1"/>
</dbReference>
<dbReference type="SMART" id="SM00326">
    <property type="entry name" value="SH3"/>
    <property type="match status" value="1"/>
</dbReference>
<evidence type="ECO:0000313" key="16">
    <source>
        <dbReference type="Proteomes" id="UP000320333"/>
    </source>
</evidence>
<dbReference type="SUPFAM" id="SSF103657">
    <property type="entry name" value="BAR/IMD domain-like"/>
    <property type="match status" value="1"/>
</dbReference>
<dbReference type="EMBL" id="QEAP01000394">
    <property type="protein sequence ID" value="TPX67470.1"/>
    <property type="molecule type" value="Genomic_DNA"/>
</dbReference>
<dbReference type="GO" id="GO:0032955">
    <property type="term" value="P:regulation of division septum assembly"/>
    <property type="evidence" value="ECO:0007669"/>
    <property type="project" value="TreeGrafter"/>
</dbReference>
<feature type="compositionally biased region" description="Basic and acidic residues" evidence="10">
    <location>
        <begin position="53"/>
        <end position="70"/>
    </location>
</feature>
<gene>
    <name evidence="15" type="ORF">CcCBS67573_g07475</name>
</gene>
<evidence type="ECO:0000256" key="10">
    <source>
        <dbReference type="SAM" id="MobiDB-lite"/>
    </source>
</evidence>
<dbReference type="Gene3D" id="1.20.900.10">
    <property type="entry name" value="Dbl homology (DH) domain"/>
    <property type="match status" value="1"/>
</dbReference>
<dbReference type="SMART" id="SM00355">
    <property type="entry name" value="ZnF_C2H2"/>
    <property type="match status" value="2"/>
</dbReference>
<keyword evidence="8" id="KW-0862">Zinc</keyword>
<feature type="region of interest" description="Disordered" evidence="10">
    <location>
        <begin position="503"/>
        <end position="524"/>
    </location>
</feature>
<organism evidence="15 16">
    <name type="scientific">Chytriomyces confervae</name>
    <dbReference type="NCBI Taxonomy" id="246404"/>
    <lineage>
        <taxon>Eukaryota</taxon>
        <taxon>Fungi</taxon>
        <taxon>Fungi incertae sedis</taxon>
        <taxon>Chytridiomycota</taxon>
        <taxon>Chytridiomycota incertae sedis</taxon>
        <taxon>Chytridiomycetes</taxon>
        <taxon>Chytridiales</taxon>
        <taxon>Chytriomycetaceae</taxon>
        <taxon>Chytriomyces</taxon>
    </lineage>
</organism>
<protein>
    <recommendedName>
        <fullName evidence="3">Dynamin-binding protein</fullName>
    </recommendedName>
    <alternativeName>
        <fullName evidence="7">Scaffold protein Tuba</fullName>
    </alternativeName>
</protein>
<dbReference type="Pfam" id="PF03114">
    <property type="entry name" value="BAR"/>
    <property type="match status" value="1"/>
</dbReference>
<accession>A0A507EVT4</accession>
<dbReference type="PROSITE" id="PS51021">
    <property type="entry name" value="BAR"/>
    <property type="match status" value="1"/>
</dbReference>
<dbReference type="CDD" id="cd00174">
    <property type="entry name" value="SH3"/>
    <property type="match status" value="1"/>
</dbReference>
<dbReference type="InterPro" id="IPR035899">
    <property type="entry name" value="DBL_dom_sf"/>
</dbReference>
<dbReference type="Gene3D" id="1.20.1270.60">
    <property type="entry name" value="Arfaptin homology (AH) domain/BAR domain"/>
    <property type="match status" value="1"/>
</dbReference>
<dbReference type="GO" id="GO:0031991">
    <property type="term" value="P:regulation of actomyosin contractile ring contraction"/>
    <property type="evidence" value="ECO:0007669"/>
    <property type="project" value="TreeGrafter"/>
</dbReference>
<evidence type="ECO:0000259" key="14">
    <source>
        <dbReference type="PROSITE" id="PS51021"/>
    </source>
</evidence>
<dbReference type="GO" id="GO:0005085">
    <property type="term" value="F:guanyl-nucleotide exchange factor activity"/>
    <property type="evidence" value="ECO:0007669"/>
    <property type="project" value="UniProtKB-KW"/>
</dbReference>
<evidence type="ECO:0000256" key="2">
    <source>
        <dbReference type="ARBA" id="ARBA00004348"/>
    </source>
</evidence>
<evidence type="ECO:0000256" key="8">
    <source>
        <dbReference type="PROSITE-ProRule" id="PRU00042"/>
    </source>
</evidence>
<keyword evidence="16" id="KW-1185">Reference proteome</keyword>
<evidence type="ECO:0000259" key="12">
    <source>
        <dbReference type="PROSITE" id="PS50010"/>
    </source>
</evidence>
<feature type="compositionally biased region" description="Polar residues" evidence="10">
    <location>
        <begin position="1271"/>
        <end position="1291"/>
    </location>
</feature>
<feature type="domain" description="DH" evidence="12">
    <location>
        <begin position="214"/>
        <end position="400"/>
    </location>
</feature>
<comment type="subcellular location">
    <subcellularLocation>
        <location evidence="1">Cell junction</location>
    </subcellularLocation>
    <subcellularLocation>
        <location evidence="2">Golgi apparatus</location>
        <location evidence="2">Golgi stack</location>
    </subcellularLocation>
</comment>
<evidence type="ECO:0000256" key="3">
    <source>
        <dbReference type="ARBA" id="ARBA00018186"/>
    </source>
</evidence>
<reference evidence="15 16" key="1">
    <citation type="journal article" date="2019" name="Sci. Rep.">
        <title>Comparative genomics of chytrid fungi reveal insights into the obligate biotrophic and pathogenic lifestyle of Synchytrium endobioticum.</title>
        <authorList>
            <person name="van de Vossenberg B.T.L.H."/>
            <person name="Warris S."/>
            <person name="Nguyen H.D.T."/>
            <person name="van Gent-Pelzer M.P.E."/>
            <person name="Joly D.L."/>
            <person name="van de Geest H.C."/>
            <person name="Bonants P.J.M."/>
            <person name="Smith D.S."/>
            <person name="Levesque C.A."/>
            <person name="van der Lee T.A.J."/>
        </authorList>
    </citation>
    <scope>NUCLEOTIDE SEQUENCE [LARGE SCALE GENOMIC DNA]</scope>
    <source>
        <strain evidence="15 16">CBS 675.73</strain>
    </source>
</reference>
<feature type="compositionally biased region" description="Low complexity" evidence="10">
    <location>
        <begin position="504"/>
        <end position="514"/>
    </location>
</feature>
<feature type="domain" description="C2H2-type" evidence="13">
    <location>
        <begin position="1449"/>
        <end position="1474"/>
    </location>
</feature>
<dbReference type="InterPro" id="IPR036028">
    <property type="entry name" value="SH3-like_dom_sf"/>
</dbReference>
<dbReference type="InterPro" id="IPR027267">
    <property type="entry name" value="AH/BAR_dom_sf"/>
</dbReference>
<feature type="region of interest" description="Disordered" evidence="10">
    <location>
        <begin position="1"/>
        <end position="166"/>
    </location>
</feature>
<feature type="region of interest" description="Disordered" evidence="10">
    <location>
        <begin position="890"/>
        <end position="932"/>
    </location>
</feature>
<dbReference type="CDD" id="cd00160">
    <property type="entry name" value="RhoGEF"/>
    <property type="match status" value="1"/>
</dbReference>
<feature type="compositionally biased region" description="Polar residues" evidence="10">
    <location>
        <begin position="124"/>
        <end position="135"/>
    </location>
</feature>
<dbReference type="OrthoDB" id="10256089at2759"/>
<keyword evidence="5" id="KW-0344">Guanine-nucleotide releasing factor</keyword>
<evidence type="ECO:0000259" key="11">
    <source>
        <dbReference type="PROSITE" id="PS50002"/>
    </source>
</evidence>
<dbReference type="SUPFAM" id="SSF50044">
    <property type="entry name" value="SH3-domain"/>
    <property type="match status" value="1"/>
</dbReference>
<dbReference type="SMART" id="SM00325">
    <property type="entry name" value="RhoGEF"/>
    <property type="match status" value="1"/>
</dbReference>
<dbReference type="PROSITE" id="PS00028">
    <property type="entry name" value="ZINC_FINGER_C2H2_1"/>
    <property type="match status" value="2"/>
</dbReference>
<dbReference type="PROSITE" id="PS50010">
    <property type="entry name" value="DH_2"/>
    <property type="match status" value="1"/>
</dbReference>
<dbReference type="InterPro" id="IPR001331">
    <property type="entry name" value="GDS_CDC24_CS"/>
</dbReference>
<dbReference type="Proteomes" id="UP000320333">
    <property type="component" value="Unassembled WGS sequence"/>
</dbReference>
<dbReference type="InterPro" id="IPR051492">
    <property type="entry name" value="Dynamin-Rho_GEF"/>
</dbReference>
<dbReference type="GO" id="GO:0008270">
    <property type="term" value="F:zinc ion binding"/>
    <property type="evidence" value="ECO:0007669"/>
    <property type="project" value="UniProtKB-KW"/>
</dbReference>
<dbReference type="PROSITE" id="PS50157">
    <property type="entry name" value="ZINC_FINGER_C2H2_2"/>
    <property type="match status" value="2"/>
</dbReference>
<dbReference type="InterPro" id="IPR013087">
    <property type="entry name" value="Znf_C2H2_type"/>
</dbReference>
<dbReference type="InterPro" id="IPR001452">
    <property type="entry name" value="SH3_domain"/>
</dbReference>
<keyword evidence="8" id="KW-0479">Metal-binding</keyword>
<dbReference type="Gene3D" id="3.30.160.60">
    <property type="entry name" value="Classic Zinc Finger"/>
    <property type="match status" value="2"/>
</dbReference>
<feature type="compositionally biased region" description="Pro residues" evidence="10">
    <location>
        <begin position="1"/>
        <end position="12"/>
    </location>
</feature>
<dbReference type="InterPro" id="IPR004148">
    <property type="entry name" value="BAR_dom"/>
</dbReference>
<evidence type="ECO:0000256" key="5">
    <source>
        <dbReference type="ARBA" id="ARBA00022658"/>
    </source>
</evidence>
<evidence type="ECO:0000256" key="4">
    <source>
        <dbReference type="ARBA" id="ARBA00022443"/>
    </source>
</evidence>
<dbReference type="InterPro" id="IPR036236">
    <property type="entry name" value="Znf_C2H2_sf"/>
</dbReference>
<feature type="domain" description="SH3" evidence="11">
    <location>
        <begin position="823"/>
        <end position="890"/>
    </location>
</feature>
<comment type="caution">
    <text evidence="15">The sequence shown here is derived from an EMBL/GenBank/DDBJ whole genome shotgun (WGS) entry which is preliminary data.</text>
</comment>
<sequence>MSTRPAPAPPAKPKALQAAPTVSETGSNEFSAEDAATQIAASGGVKARIAQLRMKEKEKNESVETKKWNERGATQPEHSSSVKKHAPPPPPSRKATLAKSESDDSMPPRPSPSQPPSILRKASLETQHSAHNLSVATPPPPVRLRNPNNRRSLSLAKPNSTESLSLPSLVRNHAGSAEGHNLYSLNAISTNHDTVSAAESVLSGASTDTSATSKREKIVREILTTERSYFEDMVVLKEVYVLPAIENKVFPLSDIKLLFGNVDSLIDVSRQMLQALGDVVADDRIGDAFLQVSHAVEETYTAYCKNNETAMTKLFDYSSPESSETVKQFWKDCQANLRDRTNAWDLSSLIIKPVQRVLKYPLLLAEMLKETPEASGHPDHPSLLKALNEYSRIAETINEVKKRKDTVDKYVEGKGGFNVMHGISKKLNRTNEKIKHATRTVAEMSRDDEFYVIYEKFNRQHMKVISFSKEILIWVKTLREMLECQEICATSLEEVYMIPGGPSGSTSNSNASLDRSSESLGGGGGGFLGSRSKSAWPSLRKKPNDLGSRLSLYGSAVSGHVLTVAEYRRICAKLAYEPWKDAETEIKNSIIPAINTLQSRLKEPLHLIKKRDDKLLDHDRVKRMKAKGETVDKALEESAEAYTSINAELVLQLPKLISLVAEYMDHVLCSFASIQARAHNQVAMSLSELLQQFRVADGDEANVTEEYRNAILQDNELTKRIWDIRILEQWREEVWRNDGGVAGGVEIEECGSVVSVGGGSAVGYGSSNAIFSGLFGKGISSRGGSVTNRTTESVRSARTHTESIRTEEYHLTSPPAITYSSENPTFEVVALYPFIPETHDELAFQSGDAILIEAVCGRNGDESNEDWWYGRLEDGNEGWGMSTMTGRPRYGPGHDPGIPLKKETGPTPGPAPTAADPTHTTSVPTSVPAHTSNTLSTLSNLSSSKGIAIAAPAHDTNVHPHSLSSYRRAKALLDNLSRSINSNGGNSLSFLASPMLGPNASTATLAKSLSKSLGKSWSREAFLDTLAMHLDPRSPLLAASPQRDLDQFANLEDQFCKDFSCCGIALDSMHDLLQHFEEFHVLVESDCEDDDDYEDDDEYEQFPFDIDDNMDMDEFDIVSAQQQQEFNTAFLRAQIASMSNVPPAIEATQGASTPMAFADPRFVLQQQQLQQQFQQQQQQNEQQQEEQQVTRATISSLLGNTPRTPTNISSFSQIQKHDNQVDVFRIIPPQRSQSELTPVIPHATFAPPQRAPSAFNDTIIRKRTTSAFTTPVANANGNVSNYPSASTPTNTSRRRRQSPSSFDTPPALLPFCTDGPTPTRVYAYDEDMGEYEDLTMSESVPSFNMGNVAGPVFSAGGHSHSLGSEYDEHDLSEVTPTQSRGFDDSNGPLDSANVGAGGNSTGGDRPFKCKLEGCGKEYKNPNGLKYHMRHGHGVDTGNPELDNMINKPYQCVIEECGKRYKNLNGLKYHIQHAHVELLETTGANSVDMET</sequence>
<dbReference type="STRING" id="246404.A0A507EVT4"/>
<evidence type="ECO:0000259" key="13">
    <source>
        <dbReference type="PROSITE" id="PS50157"/>
    </source>
</evidence>
<dbReference type="Pfam" id="PF00018">
    <property type="entry name" value="SH3_1"/>
    <property type="match status" value="1"/>
</dbReference>
<dbReference type="Pfam" id="PF00621">
    <property type="entry name" value="RhoGEF"/>
    <property type="match status" value="1"/>
</dbReference>
<dbReference type="GO" id="GO:0005795">
    <property type="term" value="C:Golgi stack"/>
    <property type="evidence" value="ECO:0007669"/>
    <property type="project" value="UniProtKB-SubCell"/>
</dbReference>
<dbReference type="SMART" id="SM00721">
    <property type="entry name" value="BAR"/>
    <property type="match status" value="1"/>
</dbReference>
<feature type="domain" description="C2H2-type" evidence="13">
    <location>
        <begin position="1407"/>
        <end position="1440"/>
    </location>
</feature>
<feature type="region of interest" description="Disordered" evidence="10">
    <location>
        <begin position="1375"/>
        <end position="1401"/>
    </location>
</feature>
<name>A0A507EVT4_9FUNG</name>
<feature type="domain" description="BAR" evidence="14">
    <location>
        <begin position="435"/>
        <end position="702"/>
    </location>
</feature>
<keyword evidence="4 9" id="KW-0728">SH3 domain</keyword>
<keyword evidence="6" id="KW-0965">Cell junction</keyword>
<evidence type="ECO:0000256" key="7">
    <source>
        <dbReference type="ARBA" id="ARBA00032587"/>
    </source>
</evidence>
<dbReference type="SUPFAM" id="SSF57667">
    <property type="entry name" value="beta-beta-alpha zinc fingers"/>
    <property type="match status" value="1"/>
</dbReference>